<evidence type="ECO:0000256" key="9">
    <source>
        <dbReference type="SAM" id="MobiDB-lite"/>
    </source>
</evidence>
<dbReference type="FunFam" id="3.40.630.30:FF:000042">
    <property type="entry name" value="Glycylpeptide N-tetradecanoyltransferase"/>
    <property type="match status" value="1"/>
</dbReference>
<feature type="domain" description="Glycylpeptide N-tetradecanoyltransferase N-terminal" evidence="10">
    <location>
        <begin position="134"/>
        <end position="293"/>
    </location>
</feature>
<protein>
    <recommendedName>
        <fullName evidence="4 7">Glycylpeptide N-tetradecanoyltransferase</fullName>
        <ecNumber evidence="3 7">2.3.1.97</ecNumber>
    </recommendedName>
</protein>
<evidence type="ECO:0000256" key="3">
    <source>
        <dbReference type="ARBA" id="ARBA00012923"/>
    </source>
</evidence>
<dbReference type="PIRSF" id="PIRSF015892">
    <property type="entry name" value="N-myristl_transf"/>
    <property type="match status" value="1"/>
</dbReference>
<accession>A0A5C3R1A5</accession>
<keyword evidence="13" id="KW-1185">Reference proteome</keyword>
<dbReference type="GO" id="GO:0004379">
    <property type="term" value="F:glycylpeptide N-tetradecanoyltransferase activity"/>
    <property type="evidence" value="ECO:0007669"/>
    <property type="project" value="UniProtKB-EC"/>
</dbReference>
<dbReference type="AlphaFoldDB" id="A0A5C3R1A5"/>
<comment type="subunit">
    <text evidence="2">Monomer.</text>
</comment>
<proteinExistence type="inferred from homology"/>
<feature type="region of interest" description="Disordered" evidence="9">
    <location>
        <begin position="118"/>
        <end position="144"/>
    </location>
</feature>
<dbReference type="InterPro" id="IPR022677">
    <property type="entry name" value="NMT_C"/>
</dbReference>
<dbReference type="Pfam" id="PF01233">
    <property type="entry name" value="NMT"/>
    <property type="match status" value="1"/>
</dbReference>
<evidence type="ECO:0000259" key="11">
    <source>
        <dbReference type="Pfam" id="PF02799"/>
    </source>
</evidence>
<dbReference type="InterPro" id="IPR016181">
    <property type="entry name" value="Acyl_CoA_acyltransferase"/>
</dbReference>
<sequence length="531" mass="59630">MSTSTSTAPAADNANNSDSDHDYVSEDNQVEPSDAQLVSSSKKKKKKKSKKSKIPQDIIDKVTEAVKEEHGEHSEAAKEENIRLALEHLKIMDVAKGKVGIGGINRKDMGEHKFWATQPVPQSSQDQSPSDDGPIEPSVPREQVRQEPYPIPKEFVWSTIDINDPNQLKELYELLSLHYVEDDEAAFRFNYSAEFLQWALQPPGYHQEWLVGVRVASTKRLVAFISGVPITLKIRQKTVQASEINYLCIHKKLRSKRLTPILIKEVTRQCHLKGIFQAIYTVGVVLPTPVSVCRYYHRSLNIPKLVDVKFTYVPRQMTVARMVRQSKVPTTTSCPGLREMEDRDVEQVHKLFSRYMGRFTMAHIMSVEDFRHQMLKGKGVGDSVDSRRDKQVTWTYVVENPETKQITDFFSFYSLPSTVIGDTKHPVLEAAYMFYSATDAAFGDGVGVESRVKARLTELYGDALVIANNAKFDVVNALTLLDNVPVLKDLKFGEGNGFLNFYLYNWKTAPLAGVNATGGVDPGKGVGVVML</sequence>
<evidence type="ECO:0000259" key="10">
    <source>
        <dbReference type="Pfam" id="PF01233"/>
    </source>
</evidence>
<feature type="compositionally biased region" description="Low complexity" evidence="9">
    <location>
        <begin position="118"/>
        <end position="132"/>
    </location>
</feature>
<feature type="domain" description="Glycylpeptide N-tetradecanoyltransferase C-terminal" evidence="11">
    <location>
        <begin position="307"/>
        <end position="529"/>
    </location>
</feature>
<dbReference type="EMBL" id="ML178814">
    <property type="protein sequence ID" value="TFL07398.1"/>
    <property type="molecule type" value="Genomic_DNA"/>
</dbReference>
<name>A0A5C3R1A5_9AGAR</name>
<keyword evidence="6 7" id="KW-0012">Acyltransferase</keyword>
<dbReference type="Proteomes" id="UP000305067">
    <property type="component" value="Unassembled WGS sequence"/>
</dbReference>
<evidence type="ECO:0000256" key="1">
    <source>
        <dbReference type="ARBA" id="ARBA00009469"/>
    </source>
</evidence>
<evidence type="ECO:0000256" key="5">
    <source>
        <dbReference type="ARBA" id="ARBA00022679"/>
    </source>
</evidence>
<dbReference type="EC" id="2.3.1.97" evidence="3 7"/>
<organism evidence="12 13">
    <name type="scientific">Pterulicium gracile</name>
    <dbReference type="NCBI Taxonomy" id="1884261"/>
    <lineage>
        <taxon>Eukaryota</taxon>
        <taxon>Fungi</taxon>
        <taxon>Dikarya</taxon>
        <taxon>Basidiomycota</taxon>
        <taxon>Agaricomycotina</taxon>
        <taxon>Agaricomycetes</taxon>
        <taxon>Agaricomycetidae</taxon>
        <taxon>Agaricales</taxon>
        <taxon>Pleurotineae</taxon>
        <taxon>Pterulaceae</taxon>
        <taxon>Pterulicium</taxon>
    </lineage>
</organism>
<feature type="compositionally biased region" description="Basic residues" evidence="9">
    <location>
        <begin position="41"/>
        <end position="53"/>
    </location>
</feature>
<evidence type="ECO:0000256" key="4">
    <source>
        <dbReference type="ARBA" id="ARBA00022240"/>
    </source>
</evidence>
<dbReference type="Gene3D" id="3.40.630.30">
    <property type="match status" value="2"/>
</dbReference>
<reference evidence="12 13" key="1">
    <citation type="journal article" date="2019" name="Nat. Ecol. Evol.">
        <title>Megaphylogeny resolves global patterns of mushroom evolution.</title>
        <authorList>
            <person name="Varga T."/>
            <person name="Krizsan K."/>
            <person name="Foldi C."/>
            <person name="Dima B."/>
            <person name="Sanchez-Garcia M."/>
            <person name="Sanchez-Ramirez S."/>
            <person name="Szollosi G.J."/>
            <person name="Szarkandi J.G."/>
            <person name="Papp V."/>
            <person name="Albert L."/>
            <person name="Andreopoulos W."/>
            <person name="Angelini C."/>
            <person name="Antonin V."/>
            <person name="Barry K.W."/>
            <person name="Bougher N.L."/>
            <person name="Buchanan P."/>
            <person name="Buyck B."/>
            <person name="Bense V."/>
            <person name="Catcheside P."/>
            <person name="Chovatia M."/>
            <person name="Cooper J."/>
            <person name="Damon W."/>
            <person name="Desjardin D."/>
            <person name="Finy P."/>
            <person name="Geml J."/>
            <person name="Haridas S."/>
            <person name="Hughes K."/>
            <person name="Justo A."/>
            <person name="Karasinski D."/>
            <person name="Kautmanova I."/>
            <person name="Kiss B."/>
            <person name="Kocsube S."/>
            <person name="Kotiranta H."/>
            <person name="LaButti K.M."/>
            <person name="Lechner B.E."/>
            <person name="Liimatainen K."/>
            <person name="Lipzen A."/>
            <person name="Lukacs Z."/>
            <person name="Mihaltcheva S."/>
            <person name="Morgado L.N."/>
            <person name="Niskanen T."/>
            <person name="Noordeloos M.E."/>
            <person name="Ohm R.A."/>
            <person name="Ortiz-Santana B."/>
            <person name="Ovrebo C."/>
            <person name="Racz N."/>
            <person name="Riley R."/>
            <person name="Savchenko A."/>
            <person name="Shiryaev A."/>
            <person name="Soop K."/>
            <person name="Spirin V."/>
            <person name="Szebenyi C."/>
            <person name="Tomsovsky M."/>
            <person name="Tulloss R.E."/>
            <person name="Uehling J."/>
            <person name="Grigoriev I.V."/>
            <person name="Vagvolgyi C."/>
            <person name="Papp T."/>
            <person name="Martin F.M."/>
            <person name="Miettinen O."/>
            <person name="Hibbett D.S."/>
            <person name="Nagy L.G."/>
        </authorList>
    </citation>
    <scope>NUCLEOTIDE SEQUENCE [LARGE SCALE GENOMIC DNA]</scope>
    <source>
        <strain evidence="12 13">CBS 309.79</strain>
    </source>
</reference>
<evidence type="ECO:0000256" key="7">
    <source>
        <dbReference type="RuleBase" id="RU000586"/>
    </source>
</evidence>
<evidence type="ECO:0000256" key="2">
    <source>
        <dbReference type="ARBA" id="ARBA00011245"/>
    </source>
</evidence>
<dbReference type="Pfam" id="PF02799">
    <property type="entry name" value="NMT_C"/>
    <property type="match status" value="1"/>
</dbReference>
<evidence type="ECO:0000256" key="8">
    <source>
        <dbReference type="RuleBase" id="RU004178"/>
    </source>
</evidence>
<dbReference type="PANTHER" id="PTHR11377:SF5">
    <property type="entry name" value="GLYCYLPEPTIDE N-TETRADECANOYLTRANSFERASE"/>
    <property type="match status" value="1"/>
</dbReference>
<feature type="compositionally biased region" description="Low complexity" evidence="9">
    <location>
        <begin position="1"/>
        <end position="17"/>
    </location>
</feature>
<evidence type="ECO:0000313" key="12">
    <source>
        <dbReference type="EMBL" id="TFL07398.1"/>
    </source>
</evidence>
<comment type="catalytic activity">
    <reaction evidence="7">
        <text>N-terminal glycyl-[protein] + tetradecanoyl-CoA = N-tetradecanoylglycyl-[protein] + CoA + H(+)</text>
        <dbReference type="Rhea" id="RHEA:15521"/>
        <dbReference type="Rhea" id="RHEA-COMP:12666"/>
        <dbReference type="Rhea" id="RHEA-COMP:12667"/>
        <dbReference type="ChEBI" id="CHEBI:15378"/>
        <dbReference type="ChEBI" id="CHEBI:57287"/>
        <dbReference type="ChEBI" id="CHEBI:57385"/>
        <dbReference type="ChEBI" id="CHEBI:64723"/>
        <dbReference type="ChEBI" id="CHEBI:133050"/>
        <dbReference type="EC" id="2.3.1.97"/>
    </reaction>
</comment>
<comment type="function">
    <text evidence="7">Adds a myristoyl group to the N-terminal glycine residue of certain cellular proteins.</text>
</comment>
<comment type="similarity">
    <text evidence="1 8">Belongs to the NMT family.</text>
</comment>
<evidence type="ECO:0000313" key="13">
    <source>
        <dbReference type="Proteomes" id="UP000305067"/>
    </source>
</evidence>
<dbReference type="GO" id="GO:0005737">
    <property type="term" value="C:cytoplasm"/>
    <property type="evidence" value="ECO:0007669"/>
    <property type="project" value="TreeGrafter"/>
</dbReference>
<gene>
    <name evidence="12" type="ORF">BDV98DRAFT_520215</name>
</gene>
<dbReference type="InterPro" id="IPR000903">
    <property type="entry name" value="NMT"/>
</dbReference>
<dbReference type="PANTHER" id="PTHR11377">
    <property type="entry name" value="N-MYRISTOYL TRANSFERASE"/>
    <property type="match status" value="1"/>
</dbReference>
<evidence type="ECO:0000256" key="6">
    <source>
        <dbReference type="ARBA" id="ARBA00023315"/>
    </source>
</evidence>
<feature type="region of interest" description="Disordered" evidence="9">
    <location>
        <begin position="1"/>
        <end position="57"/>
    </location>
</feature>
<dbReference type="InterPro" id="IPR022676">
    <property type="entry name" value="NMT_N"/>
</dbReference>
<dbReference type="STRING" id="1884261.A0A5C3R1A5"/>
<dbReference type="SUPFAM" id="SSF55729">
    <property type="entry name" value="Acyl-CoA N-acyltransferases (Nat)"/>
    <property type="match status" value="2"/>
</dbReference>
<keyword evidence="5 7" id="KW-0808">Transferase</keyword>
<dbReference type="OrthoDB" id="60315at2759"/>